<dbReference type="InterPro" id="IPR037524">
    <property type="entry name" value="PA14/GLEYA"/>
</dbReference>
<dbReference type="InterPro" id="IPR002772">
    <property type="entry name" value="Glyco_hydro_3_C"/>
</dbReference>
<dbReference type="Gene3D" id="2.60.40.10">
    <property type="entry name" value="Immunoglobulins"/>
    <property type="match status" value="1"/>
</dbReference>
<reference evidence="7 8" key="1">
    <citation type="journal article" date="2012" name="Science">
        <title>The Paleozoic origin of enzymatic lignin decomposition reconstructed from 31 fungal genomes.</title>
        <authorList>
            <person name="Floudas D."/>
            <person name="Binder M."/>
            <person name="Riley R."/>
            <person name="Barry K."/>
            <person name="Blanchette R.A."/>
            <person name="Henrissat B."/>
            <person name="Martinez A.T."/>
            <person name="Otillar R."/>
            <person name="Spatafora J.W."/>
            <person name="Yadav J.S."/>
            <person name="Aerts A."/>
            <person name="Benoit I."/>
            <person name="Boyd A."/>
            <person name="Carlson A."/>
            <person name="Copeland A."/>
            <person name="Coutinho P.M."/>
            <person name="de Vries R.P."/>
            <person name="Ferreira P."/>
            <person name="Findley K."/>
            <person name="Foster B."/>
            <person name="Gaskell J."/>
            <person name="Glotzer D."/>
            <person name="Gorecki P."/>
            <person name="Heitman J."/>
            <person name="Hesse C."/>
            <person name="Hori C."/>
            <person name="Igarashi K."/>
            <person name="Jurgens J.A."/>
            <person name="Kallen N."/>
            <person name="Kersten P."/>
            <person name="Kohler A."/>
            <person name="Kuees U."/>
            <person name="Kumar T.K.A."/>
            <person name="Kuo A."/>
            <person name="LaButti K."/>
            <person name="Larrondo L.F."/>
            <person name="Lindquist E."/>
            <person name="Ling A."/>
            <person name="Lombard V."/>
            <person name="Lucas S."/>
            <person name="Lundell T."/>
            <person name="Martin R."/>
            <person name="McLaughlin D.J."/>
            <person name="Morgenstern I."/>
            <person name="Morin E."/>
            <person name="Murat C."/>
            <person name="Nagy L.G."/>
            <person name="Nolan M."/>
            <person name="Ohm R.A."/>
            <person name="Patyshakuliyeva A."/>
            <person name="Rokas A."/>
            <person name="Ruiz-Duenas F.J."/>
            <person name="Sabat G."/>
            <person name="Salamov A."/>
            <person name="Samejima M."/>
            <person name="Schmutz J."/>
            <person name="Slot J.C."/>
            <person name="St John F."/>
            <person name="Stenlid J."/>
            <person name="Sun H."/>
            <person name="Sun S."/>
            <person name="Syed K."/>
            <person name="Tsang A."/>
            <person name="Wiebenga A."/>
            <person name="Young D."/>
            <person name="Pisabarro A."/>
            <person name="Eastwood D.C."/>
            <person name="Martin F."/>
            <person name="Cullen D."/>
            <person name="Grigoriev I.V."/>
            <person name="Hibbett D.S."/>
        </authorList>
    </citation>
    <scope>NUCLEOTIDE SEQUENCE [LARGE SCALE GENOMIC DNA]</scope>
    <source>
        <strain evidence="7 8">MD-104</strain>
    </source>
</reference>
<proteinExistence type="inferred from homology"/>
<dbReference type="PANTHER" id="PTHR42715">
    <property type="entry name" value="BETA-GLUCOSIDASE"/>
    <property type="match status" value="1"/>
</dbReference>
<dbReference type="PROSITE" id="PS51820">
    <property type="entry name" value="PA14"/>
    <property type="match status" value="1"/>
</dbReference>
<dbReference type="OMA" id="YWEDRIS"/>
<dbReference type="Proteomes" id="UP000218811">
    <property type="component" value="Unassembled WGS sequence"/>
</dbReference>
<dbReference type="STRING" id="742152.A0A2H3JI50"/>
<dbReference type="EMBL" id="KB468009">
    <property type="protein sequence ID" value="PCH39533.1"/>
    <property type="molecule type" value="Genomic_DNA"/>
</dbReference>
<dbReference type="GO" id="GO:0008422">
    <property type="term" value="F:beta-glucosidase activity"/>
    <property type="evidence" value="ECO:0007669"/>
    <property type="project" value="UniProtKB-EC"/>
</dbReference>
<evidence type="ECO:0000256" key="5">
    <source>
        <dbReference type="ARBA" id="ARBA00023295"/>
    </source>
</evidence>
<dbReference type="PANTHER" id="PTHR42715:SF27">
    <property type="entry name" value="BETA-GLUCOSIDASE-RELATED"/>
    <property type="match status" value="1"/>
</dbReference>
<dbReference type="SMART" id="SM00758">
    <property type="entry name" value="PA14"/>
    <property type="match status" value="1"/>
</dbReference>
<dbReference type="InterPro" id="IPR050288">
    <property type="entry name" value="Cellulose_deg_GH3"/>
</dbReference>
<organism evidence="7 8">
    <name type="scientific">Wolfiporia cocos (strain MD-104)</name>
    <name type="common">Brown rot fungus</name>
    <dbReference type="NCBI Taxonomy" id="742152"/>
    <lineage>
        <taxon>Eukaryota</taxon>
        <taxon>Fungi</taxon>
        <taxon>Dikarya</taxon>
        <taxon>Basidiomycota</taxon>
        <taxon>Agaricomycotina</taxon>
        <taxon>Agaricomycetes</taxon>
        <taxon>Polyporales</taxon>
        <taxon>Phaeolaceae</taxon>
        <taxon>Wolfiporia</taxon>
    </lineage>
</organism>
<comment type="catalytic activity">
    <reaction evidence="1">
        <text>Hydrolysis of terminal, non-reducing beta-D-glucosyl residues with release of beta-D-glucose.</text>
        <dbReference type="EC" id="3.2.1.21"/>
    </reaction>
</comment>
<evidence type="ECO:0000256" key="2">
    <source>
        <dbReference type="ARBA" id="ARBA00005336"/>
    </source>
</evidence>
<dbReference type="SMR" id="A0A2H3JI50"/>
<keyword evidence="8" id="KW-1185">Reference proteome</keyword>
<accession>A0A2H3JI50</accession>
<dbReference type="OrthoDB" id="47059at2759"/>
<comment type="similarity">
    <text evidence="2">Belongs to the glycosyl hydrolase 3 family.</text>
</comment>
<dbReference type="Gene3D" id="2.60.120.260">
    <property type="entry name" value="Galactose-binding domain-like"/>
    <property type="match status" value="1"/>
</dbReference>
<feature type="domain" description="PA14" evidence="6">
    <location>
        <begin position="414"/>
        <end position="578"/>
    </location>
</feature>
<dbReference type="InterPro" id="IPR001764">
    <property type="entry name" value="Glyco_hydro_3_N"/>
</dbReference>
<dbReference type="SUPFAM" id="SSF52279">
    <property type="entry name" value="Beta-D-glucan exohydrolase, C-terminal domain"/>
    <property type="match status" value="1"/>
</dbReference>
<dbReference type="InterPro" id="IPR036881">
    <property type="entry name" value="Glyco_hydro_3_C_sf"/>
</dbReference>
<evidence type="ECO:0000313" key="7">
    <source>
        <dbReference type="EMBL" id="PCH39533.1"/>
    </source>
</evidence>
<dbReference type="AlphaFoldDB" id="A0A2H3JI50"/>
<dbReference type="Pfam" id="PF14310">
    <property type="entry name" value="Fn3-like"/>
    <property type="match status" value="1"/>
</dbReference>
<dbReference type="Pfam" id="PF07691">
    <property type="entry name" value="PA14"/>
    <property type="match status" value="1"/>
</dbReference>
<keyword evidence="5" id="KW-0326">Glycosidase</keyword>
<protein>
    <recommendedName>
        <fullName evidence="3">beta-glucosidase</fullName>
        <ecNumber evidence="3">3.2.1.21</ecNumber>
    </recommendedName>
</protein>
<gene>
    <name evidence="7" type="ORF">WOLCODRAFT_29607</name>
</gene>
<dbReference type="InterPro" id="IPR017853">
    <property type="entry name" value="GH"/>
</dbReference>
<evidence type="ECO:0000256" key="3">
    <source>
        <dbReference type="ARBA" id="ARBA00012744"/>
    </source>
</evidence>
<sequence>MPPSDFAKASVPDVVEQLTTDEAILLTAGVGFWHTHAVPRLGIPALKTSDGPNGIRGNHFFMGTPAKCLPSATALAATFDPELINEVGRKLLAEEAKLKAASVWLGPTCNTQRNPLGGRSFESFSEDPHLAGMIAAAYINGVQEGGIAATIKHFVGNDKENDRMAYDSIMSERALREIYLMPFMLAEKYAKPWCYMTAYNRVNGTHVSENPKIINDILRKEWGSNALVMSDWFGVYSIDHAINAGLDLEMPGTNKWRTLDLMNRSIQSRKIMKRTVKERAAKVVELVKRCAQAVPEILDGDGIERTRDTPEERALMRRLAASSIVLLKNENAALPLKPKEQAIKKIAIVGGNAKAIVLSGGGSAALKPSFFTNPYDGIVQALGEVDPNVKITYSEGARAYMLTPSLDYDIFTEDGRRGWIGTWYAHENDDSMTPVKEPLKSQYIDETRMFFSTSYPAELTKRWTLRMNGKLKPRAYDCQFEFGLTSAGRAKLYVDGQLVVDNWTRQIRGDSFFGSGSEEEKGVFPLKAGVAHSIYVEYCNVRAPAPNDPDEAIMDSNPGVRLGGAEVQDPDALMESAVRLAAEADAVIAVVGLNADWETEGYDRTTLALPRRTDELVSRVAKVNRRTIVVTQAGSSITMPWADEVPAIVHAWYLGNATGEAIGDVVTGKVNPSGRLSLTFASRLEDFASHGHFHSENGKVRYGEDLFVGYKHFHHRKISPQFHFGFGLSYTTFQYSGLSLSKPTIADGEFKLTAKVTVANTGAVAGSDIVQLYVTLPTTSELTHPPLMLKAFAKVKDLAPGKSQAVSLKLDKYAVSYWEDRISRWVVGDGEYLVRVGRSSAPEDLSLAAMFVIDKGFEWNGL</sequence>
<dbReference type="Gene3D" id="3.40.50.1700">
    <property type="entry name" value="Glycoside hydrolase family 3 C-terminal domain"/>
    <property type="match status" value="1"/>
</dbReference>
<dbReference type="SMART" id="SM01217">
    <property type="entry name" value="Fn3_like"/>
    <property type="match status" value="1"/>
</dbReference>
<name>A0A2H3JI50_WOLCO</name>
<dbReference type="Gene3D" id="3.20.20.300">
    <property type="entry name" value="Glycoside hydrolase, family 3, N-terminal domain"/>
    <property type="match status" value="1"/>
</dbReference>
<evidence type="ECO:0000256" key="1">
    <source>
        <dbReference type="ARBA" id="ARBA00000448"/>
    </source>
</evidence>
<dbReference type="SUPFAM" id="SSF56988">
    <property type="entry name" value="Anthrax protective antigen"/>
    <property type="match status" value="1"/>
</dbReference>
<dbReference type="InterPro" id="IPR026891">
    <property type="entry name" value="Fn3-like"/>
</dbReference>
<dbReference type="InterPro" id="IPR011658">
    <property type="entry name" value="PA14_dom"/>
</dbReference>
<evidence type="ECO:0000256" key="4">
    <source>
        <dbReference type="ARBA" id="ARBA00022801"/>
    </source>
</evidence>
<evidence type="ECO:0000313" key="8">
    <source>
        <dbReference type="Proteomes" id="UP000218811"/>
    </source>
</evidence>
<dbReference type="EC" id="3.2.1.21" evidence="3"/>
<dbReference type="InterPro" id="IPR013783">
    <property type="entry name" value="Ig-like_fold"/>
</dbReference>
<dbReference type="SUPFAM" id="SSF51445">
    <property type="entry name" value="(Trans)glycosidases"/>
    <property type="match status" value="1"/>
</dbReference>
<keyword evidence="4 7" id="KW-0378">Hydrolase</keyword>
<dbReference type="Pfam" id="PF01915">
    <property type="entry name" value="Glyco_hydro_3_C"/>
    <property type="match status" value="1"/>
</dbReference>
<evidence type="ECO:0000259" key="6">
    <source>
        <dbReference type="PROSITE" id="PS51820"/>
    </source>
</evidence>
<dbReference type="Pfam" id="PF00933">
    <property type="entry name" value="Glyco_hydro_3"/>
    <property type="match status" value="1"/>
</dbReference>
<dbReference type="PRINTS" id="PR00133">
    <property type="entry name" value="GLHYDRLASE3"/>
</dbReference>
<dbReference type="GO" id="GO:0009251">
    <property type="term" value="P:glucan catabolic process"/>
    <property type="evidence" value="ECO:0007669"/>
    <property type="project" value="TreeGrafter"/>
</dbReference>
<dbReference type="InterPro" id="IPR036962">
    <property type="entry name" value="Glyco_hydro_3_N_sf"/>
</dbReference>